<organism evidence="1 2">
    <name type="scientific">Pseudomonas nitroreducens</name>
    <dbReference type="NCBI Taxonomy" id="46680"/>
    <lineage>
        <taxon>Bacteria</taxon>
        <taxon>Pseudomonadati</taxon>
        <taxon>Pseudomonadota</taxon>
        <taxon>Gammaproteobacteria</taxon>
        <taxon>Pseudomonadales</taxon>
        <taxon>Pseudomonadaceae</taxon>
        <taxon>Pseudomonas</taxon>
    </lineage>
</organism>
<accession>A0A7W7P205</accession>
<dbReference type="Proteomes" id="UP000566995">
    <property type="component" value="Unassembled WGS sequence"/>
</dbReference>
<dbReference type="AlphaFoldDB" id="A0A7W7P205"/>
<gene>
    <name evidence="1" type="ORF">HNP46_004299</name>
</gene>
<comment type="caution">
    <text evidence="1">The sequence shown here is derived from an EMBL/GenBank/DDBJ whole genome shotgun (WGS) entry which is preliminary data.</text>
</comment>
<evidence type="ECO:0000313" key="2">
    <source>
        <dbReference type="Proteomes" id="UP000566995"/>
    </source>
</evidence>
<sequence>MHNSSIFIDRSRAERNSPVGITPTCVVGLGDTVTLDAMAVERFGVCVHTIEGDVMTGVVQAERLLYTNLHRLRPGDIVCFSSSHVLGVRAG</sequence>
<reference evidence="1 2" key="1">
    <citation type="submission" date="2020-08" db="EMBL/GenBank/DDBJ databases">
        <title>Functional genomics of gut bacteria from endangered species of beetles.</title>
        <authorList>
            <person name="Carlos-Shanley C."/>
        </authorList>
    </citation>
    <scope>NUCLEOTIDE SEQUENCE [LARGE SCALE GENOMIC DNA]</scope>
    <source>
        <strain evidence="1 2">S00179</strain>
    </source>
</reference>
<dbReference type="RefSeq" id="WP_184592889.1">
    <property type="nucleotide sequence ID" value="NZ_JACHLI010000018.1"/>
</dbReference>
<name>A0A7W7P205_PSENT</name>
<protein>
    <submittedName>
        <fullName evidence="1">Uncharacterized protein</fullName>
    </submittedName>
</protein>
<proteinExistence type="predicted"/>
<dbReference type="EMBL" id="JACHLI010000018">
    <property type="protein sequence ID" value="MBB4865418.1"/>
    <property type="molecule type" value="Genomic_DNA"/>
</dbReference>
<evidence type="ECO:0000313" key="1">
    <source>
        <dbReference type="EMBL" id="MBB4865418.1"/>
    </source>
</evidence>